<dbReference type="Proteomes" id="UP000270678">
    <property type="component" value="Chromosome"/>
</dbReference>
<reference evidence="3" key="1">
    <citation type="submission" date="2018-12" db="EMBL/GenBank/DDBJ databases">
        <title>Complete genome sequence of Paenibacillus sp. MBLB1234.</title>
        <authorList>
            <person name="Nam Y.-D."/>
            <person name="Kang J."/>
            <person name="Chung W.-H."/>
            <person name="Park Y.S."/>
        </authorList>
    </citation>
    <scope>NUCLEOTIDE SEQUENCE [LARGE SCALE GENOMIC DNA]</scope>
    <source>
        <strain evidence="3">MBLB1234</strain>
    </source>
</reference>
<dbReference type="InterPro" id="IPR025003">
    <property type="entry name" value="DUF3973"/>
</dbReference>
<evidence type="ECO:0000259" key="1">
    <source>
        <dbReference type="Pfam" id="PF13119"/>
    </source>
</evidence>
<protein>
    <submittedName>
        <fullName evidence="2">DUF3973 domain-containing protein</fullName>
    </submittedName>
</protein>
<dbReference type="RefSeq" id="WP_126994952.1">
    <property type="nucleotide sequence ID" value="NZ_CP034346.1"/>
</dbReference>
<dbReference type="KEGG" id="plut:EI981_01970"/>
<keyword evidence="3" id="KW-1185">Reference proteome</keyword>
<proteinExistence type="predicted"/>
<dbReference type="EMBL" id="CP034346">
    <property type="protein sequence ID" value="AZS13357.1"/>
    <property type="molecule type" value="Genomic_DNA"/>
</dbReference>
<dbReference type="AlphaFoldDB" id="A0A3S9USW4"/>
<feature type="domain" description="DUF3973" evidence="1">
    <location>
        <begin position="3"/>
        <end position="42"/>
    </location>
</feature>
<organism evidence="2 3">
    <name type="scientific">Paenibacillus lutimineralis</name>
    <dbReference type="NCBI Taxonomy" id="2707005"/>
    <lineage>
        <taxon>Bacteria</taxon>
        <taxon>Bacillati</taxon>
        <taxon>Bacillota</taxon>
        <taxon>Bacilli</taxon>
        <taxon>Bacillales</taxon>
        <taxon>Paenibacillaceae</taxon>
        <taxon>Paenibacillus</taxon>
    </lineage>
</organism>
<evidence type="ECO:0000313" key="2">
    <source>
        <dbReference type="EMBL" id="AZS13357.1"/>
    </source>
</evidence>
<accession>A0A3S9USW4</accession>
<name>A0A3S9USW4_9BACL</name>
<dbReference type="Pfam" id="PF13119">
    <property type="entry name" value="DUF3973"/>
    <property type="match status" value="1"/>
</dbReference>
<gene>
    <name evidence="2" type="ORF">EI981_01970</name>
</gene>
<dbReference type="OrthoDB" id="2636122at2"/>
<sequence>MYYYCIVCQGLHDERYTAGKIFKRGYFIDDTGTGIKFHLGMCDPVVKGDHLHIRRDCSLETVDRWMPIYDFIQSDREFGGEVSAVKEPAAWPR</sequence>
<evidence type="ECO:0000313" key="3">
    <source>
        <dbReference type="Proteomes" id="UP000270678"/>
    </source>
</evidence>